<feature type="non-terminal residue" evidence="6">
    <location>
        <position position="1"/>
    </location>
</feature>
<keyword evidence="2" id="KW-0949">S-adenosyl-L-methionine</keyword>
<dbReference type="GO" id="GO:0005829">
    <property type="term" value="C:cytosol"/>
    <property type="evidence" value="ECO:0007669"/>
    <property type="project" value="TreeGrafter"/>
</dbReference>
<dbReference type="PANTHER" id="PTHR43409">
    <property type="entry name" value="ANAEROBIC MAGNESIUM-PROTOPORPHYRIN IX MONOMETHYL ESTER CYCLASE-RELATED"/>
    <property type="match status" value="1"/>
</dbReference>
<comment type="cofactor">
    <cofactor evidence="1">
        <name>[4Fe-4S] cluster</name>
        <dbReference type="ChEBI" id="CHEBI:49883"/>
    </cofactor>
</comment>
<sequence length="152" mass="17708">VTKKFGQDAITKAVEMTRAAGIYIIANFMFGLPEDDFETMRETLDLAKEFNFEYVNFYAAMAYPGSQLYEDAIKQGIKLPEVWHGYGQYAEEALPMPTKYLSASDVLRFRDNAFKEYFSNPRYIEMVRKKFGSEVVAHIEDMLKHEIRRKFA</sequence>
<evidence type="ECO:0000256" key="2">
    <source>
        <dbReference type="ARBA" id="ARBA00022691"/>
    </source>
</evidence>
<accession>X1NIP0</accession>
<name>X1NIP0_9ZZZZ</name>
<evidence type="ECO:0000313" key="6">
    <source>
        <dbReference type="EMBL" id="GAI30076.1"/>
    </source>
</evidence>
<evidence type="ECO:0000256" key="4">
    <source>
        <dbReference type="ARBA" id="ARBA00023004"/>
    </source>
</evidence>
<gene>
    <name evidence="6" type="ORF">S06H3_26590</name>
</gene>
<dbReference type="AlphaFoldDB" id="X1NIP0"/>
<dbReference type="PANTHER" id="PTHR43409:SF16">
    <property type="entry name" value="SLR0320 PROTEIN"/>
    <property type="match status" value="1"/>
</dbReference>
<keyword evidence="3" id="KW-0479">Metal-binding</keyword>
<dbReference type="SUPFAM" id="SSF102114">
    <property type="entry name" value="Radical SAM enzymes"/>
    <property type="match status" value="1"/>
</dbReference>
<evidence type="ECO:0000256" key="3">
    <source>
        <dbReference type="ARBA" id="ARBA00022723"/>
    </source>
</evidence>
<dbReference type="Gene3D" id="3.30.750.200">
    <property type="match status" value="1"/>
</dbReference>
<keyword evidence="5" id="KW-0411">Iron-sulfur</keyword>
<evidence type="ECO:0000256" key="1">
    <source>
        <dbReference type="ARBA" id="ARBA00001966"/>
    </source>
</evidence>
<keyword evidence="4" id="KW-0408">Iron</keyword>
<dbReference type="GO" id="GO:0051536">
    <property type="term" value="F:iron-sulfur cluster binding"/>
    <property type="evidence" value="ECO:0007669"/>
    <property type="project" value="UniProtKB-KW"/>
</dbReference>
<dbReference type="InterPro" id="IPR051198">
    <property type="entry name" value="BchE-like"/>
</dbReference>
<evidence type="ECO:0008006" key="7">
    <source>
        <dbReference type="Google" id="ProtNLM"/>
    </source>
</evidence>
<protein>
    <recommendedName>
        <fullName evidence="7">Radical SAM core domain-containing protein</fullName>
    </recommendedName>
</protein>
<evidence type="ECO:0000256" key="5">
    <source>
        <dbReference type="ARBA" id="ARBA00023014"/>
    </source>
</evidence>
<dbReference type="GO" id="GO:0046872">
    <property type="term" value="F:metal ion binding"/>
    <property type="evidence" value="ECO:0007669"/>
    <property type="project" value="UniProtKB-KW"/>
</dbReference>
<proteinExistence type="predicted"/>
<dbReference type="EMBL" id="BARV01015380">
    <property type="protein sequence ID" value="GAI30076.1"/>
    <property type="molecule type" value="Genomic_DNA"/>
</dbReference>
<comment type="caution">
    <text evidence="6">The sequence shown here is derived from an EMBL/GenBank/DDBJ whole genome shotgun (WGS) entry which is preliminary data.</text>
</comment>
<dbReference type="InterPro" id="IPR058240">
    <property type="entry name" value="rSAM_sf"/>
</dbReference>
<reference evidence="6" key="1">
    <citation type="journal article" date="2014" name="Front. Microbiol.">
        <title>High frequency of phylogenetically diverse reductive dehalogenase-homologous genes in deep subseafloor sedimentary metagenomes.</title>
        <authorList>
            <person name="Kawai M."/>
            <person name="Futagami T."/>
            <person name="Toyoda A."/>
            <person name="Takaki Y."/>
            <person name="Nishi S."/>
            <person name="Hori S."/>
            <person name="Arai W."/>
            <person name="Tsubouchi T."/>
            <person name="Morono Y."/>
            <person name="Uchiyama I."/>
            <person name="Ito T."/>
            <person name="Fujiyama A."/>
            <person name="Inagaki F."/>
            <person name="Takami H."/>
        </authorList>
    </citation>
    <scope>NUCLEOTIDE SEQUENCE</scope>
    <source>
        <strain evidence="6">Expedition CK06-06</strain>
    </source>
</reference>
<organism evidence="6">
    <name type="scientific">marine sediment metagenome</name>
    <dbReference type="NCBI Taxonomy" id="412755"/>
    <lineage>
        <taxon>unclassified sequences</taxon>
        <taxon>metagenomes</taxon>
        <taxon>ecological metagenomes</taxon>
    </lineage>
</organism>